<reference evidence="2 3" key="1">
    <citation type="submission" date="2017-11" db="EMBL/GenBank/DDBJ databases">
        <title>Sequencing the genomes of 1000 actinobacteria strains.</title>
        <authorList>
            <person name="Klenk H.-P."/>
        </authorList>
    </citation>
    <scope>NUCLEOTIDE SEQUENCE [LARGE SCALE GENOMIC DNA]</scope>
    <source>
        <strain evidence="2 3">DSM 12798</strain>
    </source>
</reference>
<keyword evidence="1" id="KW-0812">Transmembrane</keyword>
<feature type="transmembrane region" description="Helical" evidence="1">
    <location>
        <begin position="31"/>
        <end position="50"/>
    </location>
</feature>
<name>A0ABX4MUQ4_9MICC</name>
<feature type="transmembrane region" description="Helical" evidence="1">
    <location>
        <begin position="258"/>
        <end position="278"/>
    </location>
</feature>
<dbReference type="EMBL" id="PGEY01000001">
    <property type="protein sequence ID" value="PJJ43181.1"/>
    <property type="molecule type" value="Genomic_DNA"/>
</dbReference>
<gene>
    <name evidence="2" type="ORF">ATK23_0356</name>
</gene>
<feature type="transmembrane region" description="Helical" evidence="1">
    <location>
        <begin position="219"/>
        <end position="243"/>
    </location>
</feature>
<dbReference type="Proteomes" id="UP000229263">
    <property type="component" value="Unassembled WGS sequence"/>
</dbReference>
<feature type="transmembrane region" description="Helical" evidence="1">
    <location>
        <begin position="105"/>
        <end position="123"/>
    </location>
</feature>
<dbReference type="PANTHER" id="PTHR34821:SF2">
    <property type="entry name" value="INNER MEMBRANE PROTEIN YDCZ"/>
    <property type="match status" value="1"/>
</dbReference>
<sequence length="351" mass="35697">MRCRAILQIPERTPLTTSTIPATPVRTGGKLLFILLAIASGLLLCVQSRINGALGAKLGDAMAASTISFGVGLAALILLAIAVPRVRNTVRLVPRALARGSFPRWYLVAGAVGALVVFSQAAAVPLIGVALFTVCLVTGQAIGSMLMDRVGFGGAEPRKINAMRILGVVLTIAGVIWAVSPRGADAQLASLLVPMALSAAVGMLMGFQAAANGVQAAAYGGATAATLVNFSVGFLVLAAVMLVRLPAGAKLHPLPGQWWYYIGGLLGCLFVGITALVVKRLGVLVTSLAAVGGQLAGSLLMDVLFPAPGSSVTAATVMGTVLTLLAVGLASISGARSAQESSGRRPLEVRE</sequence>
<protein>
    <submittedName>
        <fullName evidence="2">Transporter family-2 protein</fullName>
    </submittedName>
</protein>
<accession>A0ABX4MUQ4</accession>
<feature type="transmembrane region" description="Helical" evidence="1">
    <location>
        <begin position="186"/>
        <end position="207"/>
    </location>
</feature>
<dbReference type="Pfam" id="PF04657">
    <property type="entry name" value="DMT_YdcZ"/>
    <property type="match status" value="2"/>
</dbReference>
<comment type="caution">
    <text evidence="2">The sequence shown here is derived from an EMBL/GenBank/DDBJ whole genome shotgun (WGS) entry which is preliminary data.</text>
</comment>
<organism evidence="2 3">
    <name type="scientific">Glutamicibacter mysorens</name>
    <dbReference type="NCBI Taxonomy" id="257984"/>
    <lineage>
        <taxon>Bacteria</taxon>
        <taxon>Bacillati</taxon>
        <taxon>Actinomycetota</taxon>
        <taxon>Actinomycetes</taxon>
        <taxon>Micrococcales</taxon>
        <taxon>Micrococcaceae</taxon>
        <taxon>Glutamicibacter</taxon>
    </lineage>
</organism>
<evidence type="ECO:0000313" key="2">
    <source>
        <dbReference type="EMBL" id="PJJ43181.1"/>
    </source>
</evidence>
<keyword evidence="1" id="KW-1133">Transmembrane helix</keyword>
<feature type="transmembrane region" description="Helical" evidence="1">
    <location>
        <begin position="129"/>
        <end position="150"/>
    </location>
</feature>
<feature type="transmembrane region" description="Helical" evidence="1">
    <location>
        <begin position="162"/>
        <end position="180"/>
    </location>
</feature>
<evidence type="ECO:0000256" key="1">
    <source>
        <dbReference type="SAM" id="Phobius"/>
    </source>
</evidence>
<dbReference type="PANTHER" id="PTHR34821">
    <property type="entry name" value="INNER MEMBRANE PROTEIN YDCZ"/>
    <property type="match status" value="1"/>
</dbReference>
<evidence type="ECO:0000313" key="3">
    <source>
        <dbReference type="Proteomes" id="UP000229263"/>
    </source>
</evidence>
<keyword evidence="1" id="KW-0472">Membrane</keyword>
<proteinExistence type="predicted"/>
<feature type="transmembrane region" description="Helical" evidence="1">
    <location>
        <begin position="62"/>
        <end position="84"/>
    </location>
</feature>
<dbReference type="InterPro" id="IPR006750">
    <property type="entry name" value="YdcZ"/>
</dbReference>
<feature type="transmembrane region" description="Helical" evidence="1">
    <location>
        <begin position="311"/>
        <end position="335"/>
    </location>
</feature>
<feature type="transmembrane region" description="Helical" evidence="1">
    <location>
        <begin position="285"/>
        <end position="305"/>
    </location>
</feature>
<keyword evidence="3" id="KW-1185">Reference proteome</keyword>